<dbReference type="EMBL" id="LJYW01000001">
    <property type="protein sequence ID" value="KPL53501.1"/>
    <property type="molecule type" value="Genomic_DNA"/>
</dbReference>
<name>A0A0P6WFS8_9HYPH</name>
<dbReference type="InterPro" id="IPR009609">
    <property type="entry name" value="Phosphonate_metab_PhnG"/>
</dbReference>
<comment type="caution">
    <text evidence="1">The sequence shown here is derived from an EMBL/GenBank/DDBJ whole genome shotgun (WGS) entry which is preliminary data.</text>
</comment>
<dbReference type="STRING" id="665126.ABB55_15800"/>
<dbReference type="AlphaFoldDB" id="A0A0P6WFS8"/>
<proteinExistence type="predicted"/>
<sequence length="153" mass="15678">MTGSAIDSETAARRRAMAAFAAATPAELAAAFDADTIAGARDLRPAEAGLVMVRGRIGGGGSAFNLGEATVARASIRLADGQTGHAYRLGRDVAAARLAAIADALWQDPARRPSIEAALVAPVEARLAAADDAASRRAAATRVDFFTMVRGED</sequence>
<evidence type="ECO:0000313" key="1">
    <source>
        <dbReference type="EMBL" id="KPL53501.1"/>
    </source>
</evidence>
<protein>
    <recommendedName>
        <fullName evidence="3">Phosphonate C-P lyase system protein PhnG</fullName>
    </recommendedName>
</protein>
<dbReference type="GO" id="GO:0019634">
    <property type="term" value="P:organic phosphonate metabolic process"/>
    <property type="evidence" value="ECO:0007669"/>
    <property type="project" value="InterPro"/>
</dbReference>
<keyword evidence="2" id="KW-1185">Reference proteome</keyword>
<dbReference type="GO" id="GO:0015716">
    <property type="term" value="P:organic phosphonate transport"/>
    <property type="evidence" value="ECO:0007669"/>
    <property type="project" value="InterPro"/>
</dbReference>
<reference evidence="1 2" key="1">
    <citation type="submission" date="2015-09" db="EMBL/GenBank/DDBJ databases">
        <authorList>
            <person name="Jackson K.R."/>
            <person name="Lunt B.L."/>
            <person name="Fisher J.N.B."/>
            <person name="Gardner A.V."/>
            <person name="Bailey M.E."/>
            <person name="Deus L.M."/>
            <person name="Earl A.S."/>
            <person name="Gibby P.D."/>
            <person name="Hartmann K.A."/>
            <person name="Liu J.E."/>
            <person name="Manci A.M."/>
            <person name="Nielsen D.A."/>
            <person name="Solomon M.B."/>
            <person name="Breakwell D.P."/>
            <person name="Burnett S.H."/>
            <person name="Grose J.H."/>
        </authorList>
    </citation>
    <scope>NUCLEOTIDE SEQUENCE [LARGE SCALE GENOMIC DNA]</scope>
    <source>
        <strain evidence="1 2">16</strain>
    </source>
</reference>
<evidence type="ECO:0000313" key="2">
    <source>
        <dbReference type="Proteomes" id="UP000048984"/>
    </source>
</evidence>
<evidence type="ECO:0008006" key="3">
    <source>
        <dbReference type="Google" id="ProtNLM"/>
    </source>
</evidence>
<gene>
    <name evidence="1" type="ORF">ABB55_15800</name>
</gene>
<reference evidence="1 2" key="2">
    <citation type="submission" date="2015-10" db="EMBL/GenBank/DDBJ databases">
        <title>Draft Genome Sequence of Prosthecomicrobium hirschii ATCC 27832.</title>
        <authorList>
            <person name="Daniel J."/>
            <person name="Givan S.A."/>
            <person name="Brun Y.V."/>
            <person name="Brown P.J."/>
        </authorList>
    </citation>
    <scope>NUCLEOTIDE SEQUENCE [LARGE SCALE GENOMIC DNA]</scope>
    <source>
        <strain evidence="1 2">16</strain>
    </source>
</reference>
<dbReference type="NCBIfam" id="TIGR03293">
    <property type="entry name" value="PhnG_redo"/>
    <property type="match status" value="1"/>
</dbReference>
<organism evidence="1 2">
    <name type="scientific">Prosthecodimorpha hirschii</name>
    <dbReference type="NCBI Taxonomy" id="665126"/>
    <lineage>
        <taxon>Bacteria</taxon>
        <taxon>Pseudomonadati</taxon>
        <taxon>Pseudomonadota</taxon>
        <taxon>Alphaproteobacteria</taxon>
        <taxon>Hyphomicrobiales</taxon>
        <taxon>Ancalomicrobiaceae</taxon>
        <taxon>Prosthecodimorpha</taxon>
    </lineage>
</organism>
<accession>A0A0P6WFS8</accession>
<dbReference type="RefSeq" id="WP_054359665.1">
    <property type="nucleotide sequence ID" value="NZ_LJYW01000001.1"/>
</dbReference>
<dbReference type="Proteomes" id="UP000048984">
    <property type="component" value="Unassembled WGS sequence"/>
</dbReference>
<dbReference type="Pfam" id="PF06754">
    <property type="entry name" value="PhnG"/>
    <property type="match status" value="1"/>
</dbReference>